<protein>
    <submittedName>
        <fullName evidence="2">Uncharacterized protein</fullName>
    </submittedName>
</protein>
<dbReference type="Proteomes" id="UP000324222">
    <property type="component" value="Unassembled WGS sequence"/>
</dbReference>
<evidence type="ECO:0000313" key="3">
    <source>
        <dbReference type="Proteomes" id="UP000324222"/>
    </source>
</evidence>
<dbReference type="EMBL" id="VSRR010036940">
    <property type="protein sequence ID" value="MPC73512.1"/>
    <property type="molecule type" value="Genomic_DNA"/>
</dbReference>
<reference evidence="2 3" key="1">
    <citation type="submission" date="2019-05" db="EMBL/GenBank/DDBJ databases">
        <title>Another draft genome of Portunus trituberculatus and its Hox gene families provides insights of decapod evolution.</title>
        <authorList>
            <person name="Jeong J.-H."/>
            <person name="Song I."/>
            <person name="Kim S."/>
            <person name="Choi T."/>
            <person name="Kim D."/>
            <person name="Ryu S."/>
            <person name="Kim W."/>
        </authorList>
    </citation>
    <scope>NUCLEOTIDE SEQUENCE [LARGE SCALE GENOMIC DNA]</scope>
    <source>
        <tissue evidence="2">Muscle</tissue>
    </source>
</reference>
<dbReference type="AlphaFoldDB" id="A0A5B7HQD9"/>
<proteinExistence type="predicted"/>
<gene>
    <name evidence="2" type="ORF">E2C01_067844</name>
</gene>
<sequence length="165" mass="18015">MDEDIHESLRTQGDERLKNNVERRRHTRPEQLCRTEAVAVTGGYHASRRVTRQRPALPVPAAALLGTHDCGRGRCVTGNEDVPDTSCTSSCRGAGVTCTTDDLPEEAQLGRTFLLLLTPGRSCPPDWSRGRGGVVLGCRRFLWCITLHGLIPVTELRCVPQGDAG</sequence>
<organism evidence="2 3">
    <name type="scientific">Portunus trituberculatus</name>
    <name type="common">Swimming crab</name>
    <name type="synonym">Neptunus trituberculatus</name>
    <dbReference type="NCBI Taxonomy" id="210409"/>
    <lineage>
        <taxon>Eukaryota</taxon>
        <taxon>Metazoa</taxon>
        <taxon>Ecdysozoa</taxon>
        <taxon>Arthropoda</taxon>
        <taxon>Crustacea</taxon>
        <taxon>Multicrustacea</taxon>
        <taxon>Malacostraca</taxon>
        <taxon>Eumalacostraca</taxon>
        <taxon>Eucarida</taxon>
        <taxon>Decapoda</taxon>
        <taxon>Pleocyemata</taxon>
        <taxon>Brachyura</taxon>
        <taxon>Eubrachyura</taxon>
        <taxon>Portunoidea</taxon>
        <taxon>Portunidae</taxon>
        <taxon>Portuninae</taxon>
        <taxon>Portunus</taxon>
    </lineage>
</organism>
<comment type="caution">
    <text evidence="2">The sequence shown here is derived from an EMBL/GenBank/DDBJ whole genome shotgun (WGS) entry which is preliminary data.</text>
</comment>
<name>A0A5B7HQD9_PORTR</name>
<evidence type="ECO:0000313" key="2">
    <source>
        <dbReference type="EMBL" id="MPC73512.1"/>
    </source>
</evidence>
<keyword evidence="3" id="KW-1185">Reference proteome</keyword>
<feature type="region of interest" description="Disordered" evidence="1">
    <location>
        <begin position="1"/>
        <end position="25"/>
    </location>
</feature>
<accession>A0A5B7HQD9</accession>
<evidence type="ECO:0000256" key="1">
    <source>
        <dbReference type="SAM" id="MobiDB-lite"/>
    </source>
</evidence>